<dbReference type="GO" id="GO:0140663">
    <property type="term" value="F:ATP-dependent FeS chaperone activity"/>
    <property type="evidence" value="ECO:0007669"/>
    <property type="project" value="InterPro"/>
</dbReference>
<keyword evidence="2" id="KW-0547">Nucleotide-binding</keyword>
<evidence type="ECO:0000256" key="1">
    <source>
        <dbReference type="ARBA" id="ARBA00022723"/>
    </source>
</evidence>
<dbReference type="GO" id="GO:0005524">
    <property type="term" value="F:ATP binding"/>
    <property type="evidence" value="ECO:0007669"/>
    <property type="project" value="UniProtKB-KW"/>
</dbReference>
<comment type="similarity">
    <text evidence="6">Belongs to the Mrp/NBP35 ATP-binding proteins family.</text>
</comment>
<keyword evidence="9" id="KW-1185">Reference proteome</keyword>
<name>C5K9R8_PERM5</name>
<dbReference type="SUPFAM" id="SSF52540">
    <property type="entry name" value="P-loop containing nucleoside triphosphate hydrolases"/>
    <property type="match status" value="1"/>
</dbReference>
<dbReference type="EMBL" id="GG671513">
    <property type="protein sequence ID" value="EER18840.1"/>
    <property type="molecule type" value="Genomic_DNA"/>
</dbReference>
<organism evidence="9">
    <name type="scientific">Perkinsus marinus (strain ATCC 50983 / TXsc)</name>
    <dbReference type="NCBI Taxonomy" id="423536"/>
    <lineage>
        <taxon>Eukaryota</taxon>
        <taxon>Sar</taxon>
        <taxon>Alveolata</taxon>
        <taxon>Perkinsozoa</taxon>
        <taxon>Perkinsea</taxon>
        <taxon>Perkinsida</taxon>
        <taxon>Perkinsidae</taxon>
        <taxon>Perkinsus</taxon>
    </lineage>
</organism>
<dbReference type="InterPro" id="IPR033756">
    <property type="entry name" value="YlxH/NBP35"/>
</dbReference>
<dbReference type="InterPro" id="IPR044304">
    <property type="entry name" value="NUBPL-like"/>
</dbReference>
<reference evidence="8 9" key="1">
    <citation type="submission" date="2008-07" db="EMBL/GenBank/DDBJ databases">
        <authorList>
            <person name="El-Sayed N."/>
            <person name="Caler E."/>
            <person name="Inman J."/>
            <person name="Amedeo P."/>
            <person name="Hass B."/>
            <person name="Wortman J."/>
        </authorList>
    </citation>
    <scope>NUCLEOTIDE SEQUENCE [LARGE SCALE GENOMIC DNA]</scope>
    <source>
        <strain evidence="9">ATCC 50983 / TXsc</strain>
    </source>
</reference>
<feature type="region of interest" description="Disordered" evidence="7">
    <location>
        <begin position="1"/>
        <end position="24"/>
    </location>
</feature>
<dbReference type="GO" id="GO:0046872">
    <property type="term" value="F:metal ion binding"/>
    <property type="evidence" value="ECO:0007669"/>
    <property type="project" value="UniProtKB-KW"/>
</dbReference>
<dbReference type="CDD" id="cd02037">
    <property type="entry name" value="Mrp_NBP35"/>
    <property type="match status" value="1"/>
</dbReference>
<evidence type="ECO:0000256" key="3">
    <source>
        <dbReference type="ARBA" id="ARBA00022840"/>
    </source>
</evidence>
<proteinExistence type="inferred from homology"/>
<dbReference type="PANTHER" id="PTHR42961:SF2">
    <property type="entry name" value="IRON-SULFUR PROTEIN NUBPL"/>
    <property type="match status" value="1"/>
</dbReference>
<evidence type="ECO:0000256" key="6">
    <source>
        <dbReference type="ARBA" id="ARBA00024036"/>
    </source>
</evidence>
<dbReference type="GO" id="GO:0016226">
    <property type="term" value="P:iron-sulfur cluster assembly"/>
    <property type="evidence" value="ECO:0007669"/>
    <property type="project" value="InterPro"/>
</dbReference>
<dbReference type="Gene3D" id="3.40.50.300">
    <property type="entry name" value="P-loop containing nucleotide triphosphate hydrolases"/>
    <property type="match status" value="1"/>
</dbReference>
<keyword evidence="1" id="KW-0479">Metal-binding</keyword>
<gene>
    <name evidence="8" type="ORF">Pmar_PMAR006464</name>
</gene>
<evidence type="ECO:0000256" key="2">
    <source>
        <dbReference type="ARBA" id="ARBA00022741"/>
    </source>
</evidence>
<evidence type="ECO:0000256" key="4">
    <source>
        <dbReference type="ARBA" id="ARBA00023004"/>
    </source>
</evidence>
<dbReference type="GO" id="GO:0051539">
    <property type="term" value="F:4 iron, 4 sulfur cluster binding"/>
    <property type="evidence" value="ECO:0007669"/>
    <property type="project" value="TreeGrafter"/>
</dbReference>
<evidence type="ECO:0000313" key="9">
    <source>
        <dbReference type="Proteomes" id="UP000007800"/>
    </source>
</evidence>
<evidence type="ECO:0000256" key="5">
    <source>
        <dbReference type="ARBA" id="ARBA00023014"/>
    </source>
</evidence>
<dbReference type="Pfam" id="PF10609">
    <property type="entry name" value="ParA"/>
    <property type="match status" value="1"/>
</dbReference>
<dbReference type="GeneID" id="9049159"/>
<dbReference type="OMA" id="STERCFS"/>
<accession>C5K9R8</accession>
<dbReference type="Proteomes" id="UP000007800">
    <property type="component" value="Unassembled WGS sequence"/>
</dbReference>
<dbReference type="AlphaFoldDB" id="C5K9R8"/>
<dbReference type="PANTHER" id="PTHR42961">
    <property type="entry name" value="IRON-SULFUR PROTEIN NUBPL"/>
    <property type="match status" value="1"/>
</dbReference>
<dbReference type="OrthoDB" id="1741334at2759"/>
<dbReference type="RefSeq" id="XP_002787044.1">
    <property type="nucleotide sequence ID" value="XM_002786998.1"/>
</dbReference>
<dbReference type="InParanoid" id="C5K9R8"/>
<keyword evidence="3" id="KW-0067">ATP-binding</keyword>
<dbReference type="InterPro" id="IPR019591">
    <property type="entry name" value="Mrp/NBP35_ATP-bd"/>
</dbReference>
<sequence length="313" mass="32969">MFSTFRGESGDELPNDNYDRPLSATPGARPPYVIVVHSCKGGVGKSTVAFNLSVALANSGLDVGLVDADVMGPSLPAFIKPEEGHLYFSKNEKWAQPVKYPTARGSLCCQSFGWLDVNKASKQGAGLSAQSAKEVVAMMLTQTDYGNVTHLVVDCPPGTGDIPNLLLGGGVHPSCAVVVTTPHKLSLMDTKSGVDKMRRDGVTIGAIVENMAYLECPHCSGIIHPFGEADVHCALGLGKEVPVVELPIEATLSSHLIASPASSTERCFSELARIVAASCQASGSPRGVKGIYDHLPMVIQDWGTFIACLSVSM</sequence>
<protein>
    <submittedName>
        <fullName evidence="8">Polysaccharide export protein, putative</fullName>
    </submittedName>
</protein>
<keyword evidence="4" id="KW-0408">Iron</keyword>
<evidence type="ECO:0000313" key="8">
    <source>
        <dbReference type="EMBL" id="EER18840.1"/>
    </source>
</evidence>
<evidence type="ECO:0000256" key="7">
    <source>
        <dbReference type="SAM" id="MobiDB-lite"/>
    </source>
</evidence>
<keyword evidence="5" id="KW-0411">Iron-sulfur</keyword>
<dbReference type="InterPro" id="IPR027417">
    <property type="entry name" value="P-loop_NTPase"/>
</dbReference>